<dbReference type="GO" id="GO:0006935">
    <property type="term" value="P:chemotaxis"/>
    <property type="evidence" value="ECO:0007669"/>
    <property type="project" value="UniProtKB-UniRule"/>
</dbReference>
<evidence type="ECO:0000256" key="2">
    <source>
        <dbReference type="ARBA" id="ARBA00022500"/>
    </source>
</evidence>
<dbReference type="PROSITE" id="PS50110">
    <property type="entry name" value="RESPONSE_REGULATORY"/>
    <property type="match status" value="1"/>
</dbReference>
<organism evidence="10 11">
    <name type="scientific">BD1-7 clade bacterium</name>
    <dbReference type="NCBI Taxonomy" id="2029982"/>
    <lineage>
        <taxon>Bacteria</taxon>
        <taxon>Pseudomonadati</taxon>
        <taxon>Pseudomonadota</taxon>
        <taxon>Gammaproteobacteria</taxon>
        <taxon>Cellvibrionales</taxon>
        <taxon>Spongiibacteraceae</taxon>
        <taxon>BD1-7 clade</taxon>
    </lineage>
</organism>
<feature type="active site" evidence="5 6">
    <location>
        <position position="327"/>
    </location>
</feature>
<dbReference type="GO" id="GO:0050568">
    <property type="term" value="F:protein-glutamine glutaminase activity"/>
    <property type="evidence" value="ECO:0007669"/>
    <property type="project" value="UniProtKB-UniRule"/>
</dbReference>
<feature type="active site" evidence="5 6">
    <location>
        <position position="231"/>
    </location>
</feature>
<dbReference type="HAMAP" id="MF_00099">
    <property type="entry name" value="CheB_chemtxs"/>
    <property type="match status" value="1"/>
</dbReference>
<protein>
    <recommendedName>
        <fullName evidence="5">Protein-glutamate methylesterase/protein-glutamine glutaminase</fullName>
        <ecNumber evidence="5">3.1.1.61</ecNumber>
        <ecNumber evidence="5">3.5.1.44</ecNumber>
    </recommendedName>
</protein>
<comment type="catalytic activity">
    <reaction evidence="5">
        <text>L-glutaminyl-[protein] + H2O = L-glutamyl-[protein] + NH4(+)</text>
        <dbReference type="Rhea" id="RHEA:16441"/>
        <dbReference type="Rhea" id="RHEA-COMP:10207"/>
        <dbReference type="Rhea" id="RHEA-COMP:10208"/>
        <dbReference type="ChEBI" id="CHEBI:15377"/>
        <dbReference type="ChEBI" id="CHEBI:28938"/>
        <dbReference type="ChEBI" id="CHEBI:29973"/>
        <dbReference type="ChEBI" id="CHEBI:30011"/>
        <dbReference type="EC" id="3.5.1.44"/>
    </reaction>
</comment>
<evidence type="ECO:0000256" key="3">
    <source>
        <dbReference type="ARBA" id="ARBA00022801"/>
    </source>
</evidence>
<dbReference type="AlphaFoldDB" id="A0A5S9QFB0"/>
<evidence type="ECO:0000256" key="6">
    <source>
        <dbReference type="PROSITE-ProRule" id="PRU00050"/>
    </source>
</evidence>
<dbReference type="PANTHER" id="PTHR42872:SF6">
    <property type="entry name" value="PROTEIN-GLUTAMATE METHYLESTERASE_PROTEIN-GLUTAMINE GLUTAMINASE"/>
    <property type="match status" value="1"/>
</dbReference>
<dbReference type="SUPFAM" id="SSF52172">
    <property type="entry name" value="CheY-like"/>
    <property type="match status" value="1"/>
</dbReference>
<dbReference type="InterPro" id="IPR000673">
    <property type="entry name" value="Sig_transdc_resp-reg_Me-estase"/>
</dbReference>
<dbReference type="PANTHER" id="PTHR42872">
    <property type="entry name" value="PROTEIN-GLUTAMATE METHYLESTERASE/PROTEIN-GLUTAMINE GLUTAMINASE"/>
    <property type="match status" value="1"/>
</dbReference>
<dbReference type="Gene3D" id="3.40.50.2300">
    <property type="match status" value="1"/>
</dbReference>
<dbReference type="OrthoDB" id="9793421at2"/>
<keyword evidence="2 5" id="KW-0145">Chemotaxis</keyword>
<feature type="domain" description="Response regulatory" evidence="8">
    <location>
        <begin position="4"/>
        <end position="121"/>
    </location>
</feature>
<dbReference type="GO" id="GO:0005737">
    <property type="term" value="C:cytoplasm"/>
    <property type="evidence" value="ECO:0007669"/>
    <property type="project" value="UniProtKB-SubCell"/>
</dbReference>
<dbReference type="SUPFAM" id="SSF52738">
    <property type="entry name" value="Methylesterase CheB, C-terminal domain"/>
    <property type="match status" value="1"/>
</dbReference>
<dbReference type="InterPro" id="IPR001789">
    <property type="entry name" value="Sig_transdc_resp-reg_receiver"/>
</dbReference>
<dbReference type="GO" id="GO:0008984">
    <property type="term" value="F:protein-glutamate methylesterase activity"/>
    <property type="evidence" value="ECO:0007669"/>
    <property type="project" value="UniProtKB-UniRule"/>
</dbReference>
<dbReference type="InterPro" id="IPR008248">
    <property type="entry name" value="CheB-like"/>
</dbReference>
<keyword evidence="1 5" id="KW-0963">Cytoplasm</keyword>
<evidence type="ECO:0000256" key="5">
    <source>
        <dbReference type="HAMAP-Rule" id="MF_00099"/>
    </source>
</evidence>
<dbReference type="Proteomes" id="UP000441399">
    <property type="component" value="Unassembled WGS sequence"/>
</dbReference>
<dbReference type="EMBL" id="CACSIO010000023">
    <property type="protein sequence ID" value="CAA0116550.1"/>
    <property type="molecule type" value="Genomic_DNA"/>
</dbReference>
<name>A0A5S9QFB0_9GAMM</name>
<dbReference type="InterPro" id="IPR035909">
    <property type="entry name" value="CheB_C"/>
</dbReference>
<evidence type="ECO:0000256" key="4">
    <source>
        <dbReference type="ARBA" id="ARBA00048267"/>
    </source>
</evidence>
<evidence type="ECO:0000313" key="10">
    <source>
        <dbReference type="EMBL" id="CAA0116550.1"/>
    </source>
</evidence>
<evidence type="ECO:0000259" key="8">
    <source>
        <dbReference type="PROSITE" id="PS50110"/>
    </source>
</evidence>
<comment type="subcellular location">
    <subcellularLocation>
        <location evidence="5">Cytoplasm</location>
    </subcellularLocation>
</comment>
<comment type="catalytic activity">
    <reaction evidence="4 5">
        <text>[protein]-L-glutamate 5-O-methyl ester + H2O = L-glutamyl-[protein] + methanol + H(+)</text>
        <dbReference type="Rhea" id="RHEA:23236"/>
        <dbReference type="Rhea" id="RHEA-COMP:10208"/>
        <dbReference type="Rhea" id="RHEA-COMP:10311"/>
        <dbReference type="ChEBI" id="CHEBI:15377"/>
        <dbReference type="ChEBI" id="CHEBI:15378"/>
        <dbReference type="ChEBI" id="CHEBI:17790"/>
        <dbReference type="ChEBI" id="CHEBI:29973"/>
        <dbReference type="ChEBI" id="CHEBI:82795"/>
        <dbReference type="EC" id="3.1.1.61"/>
    </reaction>
</comment>
<feature type="domain" description="CheB-type methylesterase" evidence="9">
    <location>
        <begin position="193"/>
        <end position="365"/>
    </location>
</feature>
<evidence type="ECO:0000256" key="7">
    <source>
        <dbReference type="PROSITE-ProRule" id="PRU00169"/>
    </source>
</evidence>
<feature type="active site" evidence="5 6">
    <location>
        <position position="205"/>
    </location>
</feature>
<keyword evidence="5 7" id="KW-0597">Phosphoprotein</keyword>
<dbReference type="Pfam" id="PF01339">
    <property type="entry name" value="CheB_methylest"/>
    <property type="match status" value="1"/>
</dbReference>
<dbReference type="Pfam" id="PF00072">
    <property type="entry name" value="Response_reg"/>
    <property type="match status" value="1"/>
</dbReference>
<comment type="function">
    <text evidence="5">Involved in chemotaxis. Part of a chemotaxis signal transduction system that modulates chemotaxis in response to various stimuli. Catalyzes the demethylation of specific methylglutamate residues introduced into the chemoreceptors (methyl-accepting chemotaxis proteins or MCP) by CheR. Also mediates the irreversible deamidation of specific glutamine residues to glutamic acid.</text>
</comment>
<dbReference type="EC" id="3.1.1.61" evidence="5"/>
<dbReference type="EC" id="3.5.1.44" evidence="5"/>
<dbReference type="Gene3D" id="3.40.50.180">
    <property type="entry name" value="Methylesterase CheB, C-terminal domain"/>
    <property type="match status" value="1"/>
</dbReference>
<feature type="modified residue" description="4-aspartylphosphate" evidence="5 7">
    <location>
        <position position="55"/>
    </location>
</feature>
<dbReference type="InterPro" id="IPR011006">
    <property type="entry name" value="CheY-like_superfamily"/>
</dbReference>
<sequence>MTINVFIVDDSATARTALKLLLDGTDDITVTGVASNPVIALKRMNIRWPDVIISDLEMPEMDGFTFLQHIQRERPTPFIVFSNHTGSSAMSSVEALSRGAMDIIPKPNFSCEESLDQTREHILQSIRASANTLAADAVKQTLRERKKKRLSTGQTLARAILGEDLAQTLERKTHNKADEQPNDVVVDCEELALRHKTSVVAIGSSTGGTTIVEKILTQMPINSPPVLIVQHMPEHFTAAFAKRINQFCAIEVKEAKAGDVLTPGTAFIAPGGHHMAISSRGPGYRLDVYVGEHVNRHCPSVDVLFNSVADRVGKNALGIILTGMGKDGAKGLLAMRERGAMTLAQAEKGCAVYGMPKAAVAIDAVCREMLPQEIATVVSSLNKDE</sequence>
<comment type="similarity">
    <text evidence="5">Belongs to the CheB family.</text>
</comment>
<keyword evidence="3 5" id="KW-0378">Hydrolase</keyword>
<comment type="PTM">
    <text evidence="5">Phosphorylated by CheA. Phosphorylation of the N-terminal regulatory domain activates the methylesterase activity.</text>
</comment>
<proteinExistence type="inferred from homology"/>
<evidence type="ECO:0000313" key="11">
    <source>
        <dbReference type="Proteomes" id="UP000441399"/>
    </source>
</evidence>
<dbReference type="CDD" id="cd16432">
    <property type="entry name" value="CheB_Rec"/>
    <property type="match status" value="1"/>
</dbReference>
<accession>A0A5S9QFB0</accession>
<dbReference type="GO" id="GO:0000156">
    <property type="term" value="F:phosphorelay response regulator activity"/>
    <property type="evidence" value="ECO:0007669"/>
    <property type="project" value="InterPro"/>
</dbReference>
<comment type="domain">
    <text evidence="5">Contains a C-terminal catalytic domain, and an N-terminal region which modulates catalytic activity.</text>
</comment>
<dbReference type="PIRSF" id="PIRSF000876">
    <property type="entry name" value="RR_chemtxs_CheB"/>
    <property type="match status" value="1"/>
</dbReference>
<reference evidence="10 11" key="1">
    <citation type="submission" date="2019-11" db="EMBL/GenBank/DDBJ databases">
        <authorList>
            <person name="Holert J."/>
        </authorList>
    </citation>
    <scope>NUCLEOTIDE SEQUENCE [LARGE SCALE GENOMIC DNA]</scope>
    <source>
        <strain evidence="10">SB11_3</strain>
    </source>
</reference>
<evidence type="ECO:0000256" key="1">
    <source>
        <dbReference type="ARBA" id="ARBA00022490"/>
    </source>
</evidence>
<dbReference type="NCBIfam" id="NF001965">
    <property type="entry name" value="PRK00742.1"/>
    <property type="match status" value="1"/>
</dbReference>
<dbReference type="CDD" id="cd17541">
    <property type="entry name" value="REC_CheB-like"/>
    <property type="match status" value="1"/>
</dbReference>
<keyword evidence="11" id="KW-1185">Reference proteome</keyword>
<dbReference type="PROSITE" id="PS50122">
    <property type="entry name" value="CHEB"/>
    <property type="match status" value="1"/>
</dbReference>
<dbReference type="SMART" id="SM00448">
    <property type="entry name" value="REC"/>
    <property type="match status" value="1"/>
</dbReference>
<gene>
    <name evidence="10" type="primary">cheB_1</name>
    <name evidence="5" type="synonym">cheB</name>
    <name evidence="10" type="ORF">OPDIPICF_01870</name>
</gene>
<evidence type="ECO:0000259" key="9">
    <source>
        <dbReference type="PROSITE" id="PS50122"/>
    </source>
</evidence>